<evidence type="ECO:0000256" key="11">
    <source>
        <dbReference type="ARBA" id="ARBA00022833"/>
    </source>
</evidence>
<dbReference type="Pfam" id="PF00643">
    <property type="entry name" value="zf-B_box"/>
    <property type="match status" value="1"/>
</dbReference>
<evidence type="ECO:0000256" key="1">
    <source>
        <dbReference type="ARBA" id="ARBA00000333"/>
    </source>
</evidence>
<organism evidence="16 17">
    <name type="scientific">Ancylostoma caninum</name>
    <name type="common">Dog hookworm</name>
    <dbReference type="NCBI Taxonomy" id="29170"/>
    <lineage>
        <taxon>Eukaryota</taxon>
        <taxon>Metazoa</taxon>
        <taxon>Ecdysozoa</taxon>
        <taxon>Nematoda</taxon>
        <taxon>Chromadorea</taxon>
        <taxon>Rhabditida</taxon>
        <taxon>Rhabditina</taxon>
        <taxon>Rhabditomorpha</taxon>
        <taxon>Strongyloidea</taxon>
        <taxon>Ancylostomatidae</taxon>
        <taxon>Ancylostomatinae</taxon>
        <taxon>Ancylostoma</taxon>
    </lineage>
</organism>
<dbReference type="GO" id="GO:0008582">
    <property type="term" value="P:regulation of synaptic assembly at neuromuscular junction"/>
    <property type="evidence" value="ECO:0007669"/>
    <property type="project" value="TreeGrafter"/>
</dbReference>
<dbReference type="EC" id="2.3.2.33" evidence="5"/>
<comment type="catalytic activity">
    <reaction evidence="1">
        <text>[E2 ubiquitin-conjugating enzyme]-S-ubiquitinyl-L-cysteine + [acceptor protein]-L-threonine = [E2 ubiquitin-conjugating enzyme]-L-cysteine + [acceptor protein]-3-O-ubiquitinyl-L-threonine.</text>
        <dbReference type="EC" id="2.3.2.33"/>
    </reaction>
</comment>
<evidence type="ECO:0000313" key="16">
    <source>
        <dbReference type="EMBL" id="RCN50906.1"/>
    </source>
</evidence>
<feature type="domain" description="RING-type" evidence="14">
    <location>
        <begin position="296"/>
        <end position="347"/>
    </location>
</feature>
<sequence length="532" mass="57985">MNSCLTNAPLSWRTDRSVSPEIGKMTAQFISDVCSGAFNEDWSVSMRRELATALLGVVQLTTSLSKSGSRESMNKESVPSILNSKRFWLSVAALALVRDRSWLALSEKWNDVRTPSQEPVTLCENHDDGMTPAQVFCSDCECALCRECFSVMHLHKRNRSHRVTSLAPPPARLEEIDIHQGCARMRVANLLILFHGESLNGLVELPADPFAALTNAAITAGRSTSSVCRFCGNALDPHNQLVGVCSHPDCVRYSATACCRTLPCGHPCGGIAGEKQCLPCLICASEGTAQDGDDVCVVCFTDRLCAAPCVQLGCGHLLHYHCVRAVLEKRWPGPRIQFRFMNCPLCNVPISHPGLADLLDPLLALKADVAAKANMRLEFDGLLGCTALTDPQSEYFGKPEEYAMDRYMYVLCNVCNKAYFGGESRCQMALQSFQYNAAELVCGGCSAPAGTEVCGRHGAEYLEYNFGTTHFCAACHDDFQRLVCLPRNQFPPCPTGPRATPGEGPCPLRRPHPPAGEEFALGCGICRNISTF</sequence>
<evidence type="ECO:0000259" key="15">
    <source>
        <dbReference type="PROSITE" id="PS50119"/>
    </source>
</evidence>
<dbReference type="SUPFAM" id="SSF57850">
    <property type="entry name" value="RING/U-box"/>
    <property type="match status" value="1"/>
</dbReference>
<evidence type="ECO:0000256" key="2">
    <source>
        <dbReference type="ARBA" id="ARBA00004489"/>
    </source>
</evidence>
<comment type="similarity">
    <text evidence="4">Belongs to the RING-Cys relay (RCR) family.</text>
</comment>
<dbReference type="OrthoDB" id="5807770at2759"/>
<evidence type="ECO:0000256" key="13">
    <source>
        <dbReference type="PROSITE-ProRule" id="PRU00024"/>
    </source>
</evidence>
<dbReference type="SMART" id="SM00184">
    <property type="entry name" value="RING"/>
    <property type="match status" value="1"/>
</dbReference>
<dbReference type="PANTHER" id="PTHR45943:SF1">
    <property type="entry name" value="E3 UBIQUITIN-PROTEIN LIGASE MYCBP2"/>
    <property type="match status" value="1"/>
</dbReference>
<dbReference type="InterPro" id="IPR013083">
    <property type="entry name" value="Znf_RING/FYVE/PHD"/>
</dbReference>
<dbReference type="CDD" id="cd19799">
    <property type="entry name" value="Bbox2_MYCBP2"/>
    <property type="match status" value="1"/>
</dbReference>
<evidence type="ECO:0000256" key="4">
    <source>
        <dbReference type="ARBA" id="ARBA00005415"/>
    </source>
</evidence>
<dbReference type="Proteomes" id="UP000252519">
    <property type="component" value="Unassembled WGS sequence"/>
</dbReference>
<dbReference type="InterPro" id="IPR001841">
    <property type="entry name" value="Znf_RING"/>
</dbReference>
<dbReference type="GO" id="GO:0007411">
    <property type="term" value="P:axon guidance"/>
    <property type="evidence" value="ECO:0007669"/>
    <property type="project" value="TreeGrafter"/>
</dbReference>
<dbReference type="GO" id="GO:0008270">
    <property type="term" value="F:zinc ion binding"/>
    <property type="evidence" value="ECO:0007669"/>
    <property type="project" value="UniProtKB-KW"/>
</dbReference>
<proteinExistence type="inferred from homology"/>
<evidence type="ECO:0000256" key="5">
    <source>
        <dbReference type="ARBA" id="ARBA00012249"/>
    </source>
</evidence>
<dbReference type="PANTHER" id="PTHR45943">
    <property type="entry name" value="E3 UBIQUITIN-PROTEIN LIGASE MYCBP2"/>
    <property type="match status" value="1"/>
</dbReference>
<dbReference type="GO" id="GO:0005634">
    <property type="term" value="C:nucleus"/>
    <property type="evidence" value="ECO:0007669"/>
    <property type="project" value="TreeGrafter"/>
</dbReference>
<evidence type="ECO:0000256" key="3">
    <source>
        <dbReference type="ARBA" id="ARBA00004906"/>
    </source>
</evidence>
<keyword evidence="11" id="KW-0862">Zinc</keyword>
<reference evidence="16 17" key="1">
    <citation type="submission" date="2014-10" db="EMBL/GenBank/DDBJ databases">
        <title>Draft genome of the hookworm Ancylostoma caninum.</title>
        <authorList>
            <person name="Mitreva M."/>
        </authorList>
    </citation>
    <scope>NUCLEOTIDE SEQUENCE [LARGE SCALE GENOMIC DNA]</scope>
    <source>
        <strain evidence="16 17">Baltimore</strain>
    </source>
</reference>
<dbReference type="InterPro" id="IPR000315">
    <property type="entry name" value="Znf_B-box"/>
</dbReference>
<evidence type="ECO:0000313" key="17">
    <source>
        <dbReference type="Proteomes" id="UP000252519"/>
    </source>
</evidence>
<evidence type="ECO:0000256" key="8">
    <source>
        <dbReference type="ARBA" id="ARBA00022737"/>
    </source>
</evidence>
<evidence type="ECO:0000256" key="12">
    <source>
        <dbReference type="ARBA" id="ARBA00023273"/>
    </source>
</evidence>
<dbReference type="CDD" id="cd16463">
    <property type="entry name" value="RING-H2_PHR"/>
    <property type="match status" value="1"/>
</dbReference>
<evidence type="ECO:0000256" key="7">
    <source>
        <dbReference type="ARBA" id="ARBA00022723"/>
    </source>
</evidence>
<keyword evidence="8" id="KW-0677">Repeat</keyword>
<dbReference type="SMART" id="SM00336">
    <property type="entry name" value="BBOX"/>
    <property type="match status" value="1"/>
</dbReference>
<dbReference type="GO" id="GO:0061630">
    <property type="term" value="F:ubiquitin protein ligase activity"/>
    <property type="evidence" value="ECO:0007669"/>
    <property type="project" value="UniProtKB-EC"/>
</dbReference>
<dbReference type="GO" id="GO:0099174">
    <property type="term" value="P:regulation of presynapse organization"/>
    <property type="evidence" value="ECO:0007669"/>
    <property type="project" value="UniProtKB-ARBA"/>
</dbReference>
<evidence type="ECO:0000259" key="14">
    <source>
        <dbReference type="PROSITE" id="PS50089"/>
    </source>
</evidence>
<evidence type="ECO:0000256" key="6">
    <source>
        <dbReference type="ARBA" id="ARBA00022679"/>
    </source>
</evidence>
<name>A0A368H2U6_ANCCA</name>
<comment type="pathway">
    <text evidence="3">Protein modification; protein ubiquitination.</text>
</comment>
<comment type="subcellular location">
    <subcellularLocation>
        <location evidence="2">Cell projection</location>
        <location evidence="2">Axon</location>
    </subcellularLocation>
</comment>
<comment type="caution">
    <text evidence="16">The sequence shown here is derived from an EMBL/GenBank/DDBJ whole genome shotgun (WGS) entry which is preliminary data.</text>
</comment>
<keyword evidence="7" id="KW-0479">Metal-binding</keyword>
<keyword evidence="12" id="KW-0966">Cell projection</keyword>
<keyword evidence="10" id="KW-0833">Ubl conjugation pathway</keyword>
<dbReference type="STRING" id="29170.A0A368H2U6"/>
<keyword evidence="9 13" id="KW-0863">Zinc-finger</keyword>
<dbReference type="FunFam" id="3.30.40.10:FF:000078">
    <property type="entry name" value="E3 ubiquitin-protein ligase MYCBP2 isoform X1"/>
    <property type="match status" value="1"/>
</dbReference>
<evidence type="ECO:0000256" key="10">
    <source>
        <dbReference type="ARBA" id="ARBA00022786"/>
    </source>
</evidence>
<dbReference type="GO" id="GO:0005886">
    <property type="term" value="C:plasma membrane"/>
    <property type="evidence" value="ECO:0007669"/>
    <property type="project" value="TreeGrafter"/>
</dbReference>
<keyword evidence="17" id="KW-1185">Reference proteome</keyword>
<gene>
    <name evidence="16" type="ORF">ANCCAN_02919</name>
</gene>
<dbReference type="EMBL" id="JOJR01000018">
    <property type="protein sequence ID" value="RCN50906.1"/>
    <property type="molecule type" value="Genomic_DNA"/>
</dbReference>
<feature type="domain" description="B box-type" evidence="15">
    <location>
        <begin position="118"/>
        <end position="166"/>
    </location>
</feature>
<accession>A0A368H2U6</accession>
<dbReference type="GO" id="GO:0030424">
    <property type="term" value="C:axon"/>
    <property type="evidence" value="ECO:0007669"/>
    <property type="project" value="UniProtKB-SubCell"/>
</dbReference>
<dbReference type="PROSITE" id="PS50089">
    <property type="entry name" value="ZF_RING_2"/>
    <property type="match status" value="1"/>
</dbReference>
<evidence type="ECO:0000256" key="9">
    <source>
        <dbReference type="ARBA" id="ARBA00022771"/>
    </source>
</evidence>
<protein>
    <recommendedName>
        <fullName evidence="5">RCR-type E3 ubiquitin transferase</fullName>
        <ecNumber evidence="5">2.3.2.33</ecNumber>
    </recommendedName>
</protein>
<dbReference type="PROSITE" id="PS50119">
    <property type="entry name" value="ZF_BBOX"/>
    <property type="match status" value="1"/>
</dbReference>
<dbReference type="Gene3D" id="3.30.40.10">
    <property type="entry name" value="Zinc/RING finger domain, C3HC4 (zinc finger)"/>
    <property type="match status" value="1"/>
</dbReference>
<keyword evidence="6" id="KW-0808">Transferase</keyword>
<dbReference type="AlphaFoldDB" id="A0A368H2U6"/>